<keyword evidence="2" id="KW-1185">Reference proteome</keyword>
<sequence>MRVSSLELTTVRHVLGFLVERTVEEIILSKTKVSSLDCDLAGKNPVTLGMSLIAYNHQQISAGQANTVKRVEICQKVQQENYHLQFIQKHRYIEVALLQIADKQKLTFSKQASSCTDTLLCLEDHLLSGGPDDLVSTFQPDAVIPADSILYLKIVL</sequence>
<organism evidence="1 2">
    <name type="scientific">Citrus x changshan-huyou</name>
    <dbReference type="NCBI Taxonomy" id="2935761"/>
    <lineage>
        <taxon>Eukaryota</taxon>
        <taxon>Viridiplantae</taxon>
        <taxon>Streptophyta</taxon>
        <taxon>Embryophyta</taxon>
        <taxon>Tracheophyta</taxon>
        <taxon>Spermatophyta</taxon>
        <taxon>Magnoliopsida</taxon>
        <taxon>eudicotyledons</taxon>
        <taxon>Gunneridae</taxon>
        <taxon>Pentapetalae</taxon>
        <taxon>rosids</taxon>
        <taxon>malvids</taxon>
        <taxon>Sapindales</taxon>
        <taxon>Rutaceae</taxon>
        <taxon>Aurantioideae</taxon>
        <taxon>Citrus</taxon>
    </lineage>
</organism>
<dbReference type="AlphaFoldDB" id="A0AAP0R0F1"/>
<comment type="caution">
    <text evidence="1">The sequence shown here is derived from an EMBL/GenBank/DDBJ whole genome shotgun (WGS) entry which is preliminary data.</text>
</comment>
<gene>
    <name evidence="1" type="ORF">WN944_010188</name>
</gene>
<dbReference type="Proteomes" id="UP001428341">
    <property type="component" value="Unassembled WGS sequence"/>
</dbReference>
<evidence type="ECO:0000313" key="1">
    <source>
        <dbReference type="EMBL" id="KAK9221759.1"/>
    </source>
</evidence>
<accession>A0AAP0R0F1</accession>
<dbReference type="EMBL" id="JBCGBO010000002">
    <property type="protein sequence ID" value="KAK9221759.1"/>
    <property type="molecule type" value="Genomic_DNA"/>
</dbReference>
<name>A0AAP0R0F1_9ROSI</name>
<protein>
    <submittedName>
        <fullName evidence="1">Uncharacterized protein</fullName>
    </submittedName>
</protein>
<proteinExistence type="predicted"/>
<evidence type="ECO:0000313" key="2">
    <source>
        <dbReference type="Proteomes" id="UP001428341"/>
    </source>
</evidence>
<reference evidence="1 2" key="1">
    <citation type="submission" date="2024-05" db="EMBL/GenBank/DDBJ databases">
        <title>Haplotype-resolved chromosome-level genome assembly of Huyou (Citrus changshanensis).</title>
        <authorList>
            <person name="Miao C."/>
            <person name="Chen W."/>
            <person name="Wu Y."/>
            <person name="Wang L."/>
            <person name="Zhao S."/>
            <person name="Grierson D."/>
            <person name="Xu C."/>
            <person name="Chen K."/>
        </authorList>
    </citation>
    <scope>NUCLEOTIDE SEQUENCE [LARGE SCALE GENOMIC DNA]</scope>
    <source>
        <strain evidence="1">01-14</strain>
        <tissue evidence="1">Leaf</tissue>
    </source>
</reference>